<dbReference type="Pfam" id="PF26130">
    <property type="entry name" value="PB1-like"/>
    <property type="match status" value="1"/>
</dbReference>
<feature type="compositionally biased region" description="Low complexity" evidence="1">
    <location>
        <begin position="413"/>
        <end position="426"/>
    </location>
</feature>
<evidence type="ECO:0000313" key="4">
    <source>
        <dbReference type="Proteomes" id="UP000289738"/>
    </source>
</evidence>
<evidence type="ECO:0000256" key="1">
    <source>
        <dbReference type="SAM" id="MobiDB-lite"/>
    </source>
</evidence>
<keyword evidence="4" id="KW-1185">Reference proteome</keyword>
<feature type="compositionally biased region" description="Polar residues" evidence="1">
    <location>
        <begin position="427"/>
        <end position="470"/>
    </location>
</feature>
<proteinExistence type="predicted"/>
<protein>
    <recommendedName>
        <fullName evidence="2">PB1-like domain-containing protein</fullName>
    </recommendedName>
</protein>
<name>A0A444YL62_ARAHY</name>
<evidence type="ECO:0000313" key="3">
    <source>
        <dbReference type="EMBL" id="RYR02642.1"/>
    </source>
</evidence>
<feature type="compositionally biased region" description="Basic and acidic residues" evidence="1">
    <location>
        <begin position="402"/>
        <end position="412"/>
    </location>
</feature>
<dbReference type="EMBL" id="SDMP01000016">
    <property type="protein sequence ID" value="RYR02642.1"/>
    <property type="molecule type" value="Genomic_DNA"/>
</dbReference>
<comment type="caution">
    <text evidence="3">The sequence shown here is derived from an EMBL/GenBank/DDBJ whole genome shotgun (WGS) entry which is preliminary data.</text>
</comment>
<organism evidence="3 4">
    <name type="scientific">Arachis hypogaea</name>
    <name type="common">Peanut</name>
    <dbReference type="NCBI Taxonomy" id="3818"/>
    <lineage>
        <taxon>Eukaryota</taxon>
        <taxon>Viridiplantae</taxon>
        <taxon>Streptophyta</taxon>
        <taxon>Embryophyta</taxon>
        <taxon>Tracheophyta</taxon>
        <taxon>Spermatophyta</taxon>
        <taxon>Magnoliopsida</taxon>
        <taxon>eudicotyledons</taxon>
        <taxon>Gunneridae</taxon>
        <taxon>Pentapetalae</taxon>
        <taxon>rosids</taxon>
        <taxon>fabids</taxon>
        <taxon>Fabales</taxon>
        <taxon>Fabaceae</taxon>
        <taxon>Papilionoideae</taxon>
        <taxon>50 kb inversion clade</taxon>
        <taxon>dalbergioids sensu lato</taxon>
        <taxon>Dalbergieae</taxon>
        <taxon>Pterocarpus clade</taxon>
        <taxon>Arachis</taxon>
    </lineage>
</organism>
<dbReference type="AlphaFoldDB" id="A0A444YL62"/>
<gene>
    <name evidence="3" type="ORF">Ahy_B06g081445</name>
</gene>
<feature type="region of interest" description="Disordered" evidence="1">
    <location>
        <begin position="396"/>
        <end position="471"/>
    </location>
</feature>
<evidence type="ECO:0000259" key="2">
    <source>
        <dbReference type="Pfam" id="PF26130"/>
    </source>
</evidence>
<dbReference type="InterPro" id="IPR058594">
    <property type="entry name" value="PB1-like_dom_pln"/>
</dbReference>
<feature type="domain" description="PB1-like" evidence="2">
    <location>
        <begin position="7"/>
        <end position="73"/>
    </location>
</feature>
<accession>A0A444YL62</accession>
<sequence length="536" mass="59028">MVVDDLYFDVDEWSLQDIVRELKKLGYKGYARLWYKELEMNLNSGIGEMKSDANVMRIARLLVSGSVKHCEVYVVDGVKEGKWIEITSNDVDYMPEEGEDSGNGLLKVEVDAELEPSTKEEAFDDSADDGDHEDHFGFEVEDNDPQSNAFGAFNGPLNKEVLATGVAQGDRGLGEVDEKIGDIYDGYETEEIDSYKGDSDDMIKKKRFLRYNEAEMSREYEFRVGLEFKSLNHFKDVIKEHALLNSRDIRLASSNWISKKIANNISRGEEMKLATVIQTIQDKYMANISVGKAYWARRKPKIQCDTIIPAVFRVKPGIPKMARIREPDENNNCGQYEHNRRHCLNPIVTDNAFASGTETTAENGVETIADVQAGNAAIAQGSVAIATGSRVVRGRGRGRVVGMDRKRDKERSTSASHLASTTASPSQLPSITVPPSQSALSTAPPSQPPNTIVLPSQSPNTTAPPSQPASITALPFQPSNTTTTLSHLASIPTTLSQPAIPATPTKVFGVKRSERLKLGVRKAKTQPLAHVDLTLD</sequence>
<reference evidence="3 4" key="1">
    <citation type="submission" date="2019-01" db="EMBL/GenBank/DDBJ databases">
        <title>Sequencing of cultivated peanut Arachis hypogaea provides insights into genome evolution and oil improvement.</title>
        <authorList>
            <person name="Chen X."/>
        </authorList>
    </citation>
    <scope>NUCLEOTIDE SEQUENCE [LARGE SCALE GENOMIC DNA]</scope>
    <source>
        <strain evidence="4">cv. Fuhuasheng</strain>
        <tissue evidence="3">Leaves</tissue>
    </source>
</reference>
<dbReference type="Proteomes" id="UP000289738">
    <property type="component" value="Chromosome B06"/>
</dbReference>